<evidence type="ECO:0000256" key="1">
    <source>
        <dbReference type="SAM" id="Phobius"/>
    </source>
</evidence>
<accession>A0AAV7BKP1</accession>
<keyword evidence="1" id="KW-1133">Transmembrane helix</keyword>
<organism evidence="2 3">
    <name type="scientific">Engystomops pustulosus</name>
    <name type="common">Tungara frog</name>
    <name type="synonym">Physalaemus pustulosus</name>
    <dbReference type="NCBI Taxonomy" id="76066"/>
    <lineage>
        <taxon>Eukaryota</taxon>
        <taxon>Metazoa</taxon>
        <taxon>Chordata</taxon>
        <taxon>Craniata</taxon>
        <taxon>Vertebrata</taxon>
        <taxon>Euteleostomi</taxon>
        <taxon>Amphibia</taxon>
        <taxon>Batrachia</taxon>
        <taxon>Anura</taxon>
        <taxon>Neobatrachia</taxon>
        <taxon>Hyloidea</taxon>
        <taxon>Leptodactylidae</taxon>
        <taxon>Leiuperinae</taxon>
        <taxon>Engystomops</taxon>
    </lineage>
</organism>
<keyword evidence="3" id="KW-1185">Reference proteome</keyword>
<dbReference type="Proteomes" id="UP000824782">
    <property type="component" value="Unassembled WGS sequence"/>
</dbReference>
<keyword evidence="1" id="KW-0472">Membrane</keyword>
<dbReference type="AlphaFoldDB" id="A0AAV7BKP1"/>
<name>A0AAV7BKP1_ENGPU</name>
<gene>
    <name evidence="2" type="ORF">GDO81_012277</name>
</gene>
<feature type="transmembrane region" description="Helical" evidence="1">
    <location>
        <begin position="61"/>
        <end position="79"/>
    </location>
</feature>
<evidence type="ECO:0000313" key="2">
    <source>
        <dbReference type="EMBL" id="KAG8573081.1"/>
    </source>
</evidence>
<keyword evidence="1" id="KW-0812">Transmembrane</keyword>
<evidence type="ECO:0000313" key="3">
    <source>
        <dbReference type="Proteomes" id="UP000824782"/>
    </source>
</evidence>
<protein>
    <submittedName>
        <fullName evidence="2">Uncharacterized protein</fullName>
    </submittedName>
</protein>
<sequence>MLHAITVYTCATPWKVNYYCNVCSTSQSHCNTCLPKLIYPPKTMMCGDVYDMKMAYVLGEGSHTMVYGLQIIVLLTLLMY</sequence>
<comment type="caution">
    <text evidence="2">The sequence shown here is derived from an EMBL/GenBank/DDBJ whole genome shotgun (WGS) entry which is preliminary data.</text>
</comment>
<dbReference type="EMBL" id="WNYA01000005">
    <property type="protein sequence ID" value="KAG8573081.1"/>
    <property type="molecule type" value="Genomic_DNA"/>
</dbReference>
<reference evidence="2" key="1">
    <citation type="thesis" date="2020" institute="ProQuest LLC" country="789 East Eisenhower Parkway, Ann Arbor, MI, USA">
        <title>Comparative Genomics and Chromosome Evolution.</title>
        <authorList>
            <person name="Mudd A.B."/>
        </authorList>
    </citation>
    <scope>NUCLEOTIDE SEQUENCE</scope>
    <source>
        <strain evidence="2">237g6f4</strain>
        <tissue evidence="2">Blood</tissue>
    </source>
</reference>
<proteinExistence type="predicted"/>